<protein>
    <recommendedName>
        <fullName evidence="3">Lipoprotein</fullName>
    </recommendedName>
</protein>
<proteinExistence type="predicted"/>
<dbReference type="RefSeq" id="WP_171222311.1">
    <property type="nucleotide sequence ID" value="NZ_CP121446.1"/>
</dbReference>
<dbReference type="EMBL" id="JABEVX010000003">
    <property type="protein sequence ID" value="NNT72137.1"/>
    <property type="molecule type" value="Genomic_DNA"/>
</dbReference>
<accession>A0A7Y3VZ38</accession>
<organism evidence="1 2">
    <name type="scientific">Flavobacterium rivulicola</name>
    <dbReference type="NCBI Taxonomy" id="2732161"/>
    <lineage>
        <taxon>Bacteria</taxon>
        <taxon>Pseudomonadati</taxon>
        <taxon>Bacteroidota</taxon>
        <taxon>Flavobacteriia</taxon>
        <taxon>Flavobacteriales</taxon>
        <taxon>Flavobacteriaceae</taxon>
        <taxon>Flavobacterium</taxon>
    </lineage>
</organism>
<keyword evidence="2" id="KW-1185">Reference proteome</keyword>
<dbReference type="AlphaFoldDB" id="A0A7Y3VZ38"/>
<evidence type="ECO:0000313" key="1">
    <source>
        <dbReference type="EMBL" id="NNT72137.1"/>
    </source>
</evidence>
<evidence type="ECO:0008006" key="3">
    <source>
        <dbReference type="Google" id="ProtNLM"/>
    </source>
</evidence>
<dbReference type="Proteomes" id="UP000536509">
    <property type="component" value="Unassembled WGS sequence"/>
</dbReference>
<reference evidence="1 2" key="1">
    <citation type="submission" date="2020-05" db="EMBL/GenBank/DDBJ databases">
        <title>Draft genome of Flavobacterium sp. IMCC34852.</title>
        <authorList>
            <person name="Song J."/>
            <person name="Cho J.-C."/>
        </authorList>
    </citation>
    <scope>NUCLEOTIDE SEQUENCE [LARGE SCALE GENOMIC DNA]</scope>
    <source>
        <strain evidence="1 2">IMCC34852</strain>
    </source>
</reference>
<evidence type="ECO:0000313" key="2">
    <source>
        <dbReference type="Proteomes" id="UP000536509"/>
    </source>
</evidence>
<sequence length="193" mass="22259">MRKEIYLILFVAFFSCQPKEKSELVADDKIYSLINFVAETELESSQNGHAGYLTEGFSILLNPGQDEYFRMNELDSIFKKEDIVFIHKQIDKRMNFRLKSDLLNTQKIIPIDSIQHLKQKGDSNDKFWERFEKKYKTHGFSSIDMPLFCVDGKTAVVTYGFHCGSLCGGGETAIFQLLNGKWKKIMTLSSWVS</sequence>
<comment type="caution">
    <text evidence="1">The sequence shown here is derived from an EMBL/GenBank/DDBJ whole genome shotgun (WGS) entry which is preliminary data.</text>
</comment>
<gene>
    <name evidence="1" type="ORF">HKT18_07925</name>
</gene>
<dbReference type="PROSITE" id="PS51257">
    <property type="entry name" value="PROKAR_LIPOPROTEIN"/>
    <property type="match status" value="1"/>
</dbReference>
<name>A0A7Y3VZ38_9FLAO</name>